<dbReference type="GO" id="GO:0004826">
    <property type="term" value="F:phenylalanine-tRNA ligase activity"/>
    <property type="evidence" value="ECO:0007669"/>
    <property type="project" value="UniProtKB-UniRule"/>
</dbReference>
<comment type="subcellular location">
    <subcellularLocation>
        <location evidence="1 13">Cytoplasm</location>
    </subcellularLocation>
</comment>
<keyword evidence="7 13" id="KW-0547">Nucleotide-binding</keyword>
<dbReference type="SUPFAM" id="SSF55681">
    <property type="entry name" value="Class II aaRS and biotin synthetases"/>
    <property type="match status" value="1"/>
</dbReference>
<evidence type="ECO:0000256" key="10">
    <source>
        <dbReference type="ARBA" id="ARBA00022917"/>
    </source>
</evidence>
<evidence type="ECO:0000256" key="9">
    <source>
        <dbReference type="ARBA" id="ARBA00022842"/>
    </source>
</evidence>
<sequence>MSEIDALKVQLESLQSEALAAFAAAENPAALQQLRVHYLGKKGALTEVLKGVGRLPPEARPVIGQYVNDTKAVLAGALERGEAELAVRAKAIRIQAERIDITLPGRKAAAGGLHPVQQGLDEMTEIFSQMGFAIAEGPEIEDEFHNFDALNIPPEHPARAMHDTFFIKDMLNEAGTEPMLLRTHTSPVQIRAMKRFLSESGEPPLAVVAPGRVYRCDYDVTHSPMFHQVEVFKVDRNVSMAHLKGVLRHFLSAYFEKDVGIRLRPHYFPFTEPSAEVDISCVFCASKGCRICKGSGWIEVLGSGMIHPNVLRAVGIDSSEFSGFAFGLGVERLVMLKQGIPDLRLFFENDVRFLRKMGGTR</sequence>
<dbReference type="PROSITE" id="PS50862">
    <property type="entry name" value="AA_TRNA_LIGASE_II"/>
    <property type="match status" value="1"/>
</dbReference>
<comment type="caution">
    <text evidence="15">The sequence shown here is derived from an EMBL/GenBank/DDBJ whole genome shotgun (WGS) entry which is preliminary data.</text>
</comment>
<dbReference type="GO" id="GO:0005524">
    <property type="term" value="F:ATP binding"/>
    <property type="evidence" value="ECO:0007669"/>
    <property type="project" value="UniProtKB-UniRule"/>
</dbReference>
<keyword evidence="16" id="KW-1185">Reference proteome</keyword>
<keyword evidence="11 13" id="KW-0030">Aminoacyl-tRNA synthetase</keyword>
<dbReference type="InterPro" id="IPR002319">
    <property type="entry name" value="Phenylalanyl-tRNA_Synthase"/>
</dbReference>
<dbReference type="HAMAP" id="MF_00281">
    <property type="entry name" value="Phe_tRNA_synth_alpha1"/>
    <property type="match status" value="1"/>
</dbReference>
<name>A0A5R9GRC6_9PROT</name>
<reference evidence="15 16" key="1">
    <citation type="journal article" date="2019" name="Appl. Environ. Microbiol.">
        <title>Environmental Evidence and Genomic Insight of Iron-oxidizing Bacteria Preference Towards More Corrosion Resistant Stainless Steel at Higher Salinities.</title>
        <authorList>
            <person name="Garrison C.E."/>
            <person name="Price K.A."/>
            <person name="Field E.K."/>
        </authorList>
    </citation>
    <scope>NUCLEOTIDE SEQUENCE [LARGE SCALE GENOMIC DNA]</scope>
    <source>
        <strain evidence="15 16">P3</strain>
    </source>
</reference>
<evidence type="ECO:0000256" key="7">
    <source>
        <dbReference type="ARBA" id="ARBA00022741"/>
    </source>
</evidence>
<organism evidence="15 16">
    <name type="scientific">Mariprofundus erugo</name>
    <dbReference type="NCBI Taxonomy" id="2528639"/>
    <lineage>
        <taxon>Bacteria</taxon>
        <taxon>Pseudomonadati</taxon>
        <taxon>Pseudomonadota</taxon>
        <taxon>Candidatius Mariprofundia</taxon>
        <taxon>Mariprofundales</taxon>
        <taxon>Mariprofundaceae</taxon>
        <taxon>Mariprofundus</taxon>
    </lineage>
</organism>
<keyword evidence="5 13" id="KW-0436">Ligase</keyword>
<dbReference type="AlphaFoldDB" id="A0A5R9GRC6"/>
<dbReference type="OrthoDB" id="5288851at2"/>
<evidence type="ECO:0000256" key="13">
    <source>
        <dbReference type="HAMAP-Rule" id="MF_00281"/>
    </source>
</evidence>
<dbReference type="CDD" id="cd00496">
    <property type="entry name" value="PheRS_alpha_core"/>
    <property type="match status" value="1"/>
</dbReference>
<comment type="similarity">
    <text evidence="2 13">Belongs to the class-II aminoacyl-tRNA synthetase family. Phe-tRNA synthetase alpha subunit type 1 subfamily.</text>
</comment>
<dbReference type="Gene3D" id="3.30.930.10">
    <property type="entry name" value="Bira Bifunctional Protein, Domain 2"/>
    <property type="match status" value="1"/>
</dbReference>
<comment type="cofactor">
    <cofactor evidence="13">
        <name>Mg(2+)</name>
        <dbReference type="ChEBI" id="CHEBI:18420"/>
    </cofactor>
    <text evidence="13">Binds 2 magnesium ions per tetramer.</text>
</comment>
<dbReference type="GO" id="GO:0005737">
    <property type="term" value="C:cytoplasm"/>
    <property type="evidence" value="ECO:0007669"/>
    <property type="project" value="UniProtKB-SubCell"/>
</dbReference>
<protein>
    <recommendedName>
        <fullName evidence="13">Phenylalanine--tRNA ligase alpha subunit</fullName>
        <ecNumber evidence="13">6.1.1.20</ecNumber>
    </recommendedName>
    <alternativeName>
        <fullName evidence="13">Phenylalanyl-tRNA synthetase alpha subunit</fullName>
        <shortName evidence="13">PheRS</shortName>
    </alternativeName>
</protein>
<dbReference type="Proteomes" id="UP000306585">
    <property type="component" value="Unassembled WGS sequence"/>
</dbReference>
<dbReference type="InterPro" id="IPR022911">
    <property type="entry name" value="Phe_tRNA_ligase_alpha1_bac"/>
</dbReference>
<dbReference type="PANTHER" id="PTHR11538">
    <property type="entry name" value="PHENYLALANYL-TRNA SYNTHETASE"/>
    <property type="match status" value="1"/>
</dbReference>
<keyword evidence="4 13" id="KW-0963">Cytoplasm</keyword>
<evidence type="ECO:0000256" key="6">
    <source>
        <dbReference type="ARBA" id="ARBA00022723"/>
    </source>
</evidence>
<dbReference type="InterPro" id="IPR010978">
    <property type="entry name" value="tRNA-bd_arm"/>
</dbReference>
<evidence type="ECO:0000313" key="16">
    <source>
        <dbReference type="Proteomes" id="UP000306585"/>
    </source>
</evidence>
<evidence type="ECO:0000256" key="2">
    <source>
        <dbReference type="ARBA" id="ARBA00010207"/>
    </source>
</evidence>
<dbReference type="NCBIfam" id="TIGR00468">
    <property type="entry name" value="pheS"/>
    <property type="match status" value="1"/>
</dbReference>
<evidence type="ECO:0000256" key="4">
    <source>
        <dbReference type="ARBA" id="ARBA00022490"/>
    </source>
</evidence>
<dbReference type="InterPro" id="IPR004529">
    <property type="entry name" value="Phe-tRNA-synth_IIc_asu"/>
</dbReference>
<dbReference type="PANTHER" id="PTHR11538:SF41">
    <property type="entry name" value="PHENYLALANINE--TRNA LIGASE, MITOCHONDRIAL"/>
    <property type="match status" value="1"/>
</dbReference>
<gene>
    <name evidence="13 15" type="primary">pheS</name>
    <name evidence="15" type="ORF">FEF65_12335</name>
</gene>
<evidence type="ECO:0000256" key="5">
    <source>
        <dbReference type="ARBA" id="ARBA00022598"/>
    </source>
</evidence>
<dbReference type="Pfam" id="PF01409">
    <property type="entry name" value="tRNA-synt_2d"/>
    <property type="match status" value="1"/>
</dbReference>
<dbReference type="GO" id="GO:0000287">
    <property type="term" value="F:magnesium ion binding"/>
    <property type="evidence" value="ECO:0007669"/>
    <property type="project" value="UniProtKB-UniRule"/>
</dbReference>
<keyword evidence="6 13" id="KW-0479">Metal-binding</keyword>
<comment type="subunit">
    <text evidence="3 13">Tetramer of two alpha and two beta subunits.</text>
</comment>
<dbReference type="FunFam" id="3.30.930.10:FF:000003">
    <property type="entry name" value="Phenylalanine--tRNA ligase alpha subunit"/>
    <property type="match status" value="1"/>
</dbReference>
<dbReference type="EC" id="6.1.1.20" evidence="13"/>
<feature type="domain" description="Aminoacyl-transfer RNA synthetases class-II family profile" evidence="14">
    <location>
        <begin position="125"/>
        <end position="356"/>
    </location>
</feature>
<dbReference type="InterPro" id="IPR045864">
    <property type="entry name" value="aa-tRNA-synth_II/BPL/LPL"/>
</dbReference>
<evidence type="ECO:0000259" key="14">
    <source>
        <dbReference type="PROSITE" id="PS50862"/>
    </source>
</evidence>
<dbReference type="RefSeq" id="WP_138240123.1">
    <property type="nucleotide sequence ID" value="NZ_VBRY01000013.1"/>
</dbReference>
<dbReference type="SUPFAM" id="SSF46589">
    <property type="entry name" value="tRNA-binding arm"/>
    <property type="match status" value="1"/>
</dbReference>
<evidence type="ECO:0000256" key="1">
    <source>
        <dbReference type="ARBA" id="ARBA00004496"/>
    </source>
</evidence>
<comment type="catalytic activity">
    <reaction evidence="12 13">
        <text>tRNA(Phe) + L-phenylalanine + ATP = L-phenylalanyl-tRNA(Phe) + AMP + diphosphate + H(+)</text>
        <dbReference type="Rhea" id="RHEA:19413"/>
        <dbReference type="Rhea" id="RHEA-COMP:9668"/>
        <dbReference type="Rhea" id="RHEA-COMP:9699"/>
        <dbReference type="ChEBI" id="CHEBI:15378"/>
        <dbReference type="ChEBI" id="CHEBI:30616"/>
        <dbReference type="ChEBI" id="CHEBI:33019"/>
        <dbReference type="ChEBI" id="CHEBI:58095"/>
        <dbReference type="ChEBI" id="CHEBI:78442"/>
        <dbReference type="ChEBI" id="CHEBI:78531"/>
        <dbReference type="ChEBI" id="CHEBI:456215"/>
        <dbReference type="EC" id="6.1.1.20"/>
    </reaction>
</comment>
<dbReference type="Pfam" id="PF02912">
    <property type="entry name" value="Phe_tRNA-synt_N"/>
    <property type="match status" value="1"/>
</dbReference>
<evidence type="ECO:0000256" key="11">
    <source>
        <dbReference type="ARBA" id="ARBA00023146"/>
    </source>
</evidence>
<dbReference type="GO" id="GO:0006432">
    <property type="term" value="P:phenylalanyl-tRNA aminoacylation"/>
    <property type="evidence" value="ECO:0007669"/>
    <property type="project" value="UniProtKB-UniRule"/>
</dbReference>
<keyword evidence="8 13" id="KW-0067">ATP-binding</keyword>
<keyword evidence="10 13" id="KW-0648">Protein biosynthesis</keyword>
<dbReference type="InterPro" id="IPR004188">
    <property type="entry name" value="Phe-tRNA_ligase_II_N"/>
</dbReference>
<proteinExistence type="inferred from homology"/>
<feature type="binding site" evidence="13">
    <location>
        <position position="272"/>
    </location>
    <ligand>
        <name>Mg(2+)</name>
        <dbReference type="ChEBI" id="CHEBI:18420"/>
        <note>shared with beta subunit</note>
    </ligand>
</feature>
<dbReference type="EMBL" id="VBRY01000013">
    <property type="protein sequence ID" value="TLS65744.1"/>
    <property type="molecule type" value="Genomic_DNA"/>
</dbReference>
<evidence type="ECO:0000256" key="8">
    <source>
        <dbReference type="ARBA" id="ARBA00022840"/>
    </source>
</evidence>
<evidence type="ECO:0000256" key="3">
    <source>
        <dbReference type="ARBA" id="ARBA00011209"/>
    </source>
</evidence>
<keyword evidence="9 13" id="KW-0460">Magnesium</keyword>
<dbReference type="InterPro" id="IPR006195">
    <property type="entry name" value="aa-tRNA-synth_II"/>
</dbReference>
<evidence type="ECO:0000313" key="15">
    <source>
        <dbReference type="EMBL" id="TLS65744.1"/>
    </source>
</evidence>
<accession>A0A5R9GRC6</accession>
<dbReference type="GO" id="GO:0000049">
    <property type="term" value="F:tRNA binding"/>
    <property type="evidence" value="ECO:0007669"/>
    <property type="project" value="InterPro"/>
</dbReference>
<evidence type="ECO:0000256" key="12">
    <source>
        <dbReference type="ARBA" id="ARBA00049255"/>
    </source>
</evidence>